<dbReference type="OrthoDB" id="5876800at2759"/>
<dbReference type="Gene3D" id="2.60.120.650">
    <property type="entry name" value="Cupin"/>
    <property type="match status" value="1"/>
</dbReference>
<accession>A0A183BFR1</accession>
<organism evidence="9">
    <name type="scientific">Echinostoma caproni</name>
    <dbReference type="NCBI Taxonomy" id="27848"/>
    <lineage>
        <taxon>Eukaryota</taxon>
        <taxon>Metazoa</taxon>
        <taxon>Spiralia</taxon>
        <taxon>Lophotrochozoa</taxon>
        <taxon>Platyhelminthes</taxon>
        <taxon>Trematoda</taxon>
        <taxon>Digenea</taxon>
        <taxon>Plagiorchiida</taxon>
        <taxon>Echinostomata</taxon>
        <taxon>Echinostomatoidea</taxon>
        <taxon>Echinostomatidae</taxon>
        <taxon>Echinostoma</taxon>
    </lineage>
</organism>
<evidence type="ECO:0000256" key="2">
    <source>
        <dbReference type="ARBA" id="ARBA00023002"/>
    </source>
</evidence>
<dbReference type="EMBL" id="UZAN01074064">
    <property type="protein sequence ID" value="VDP95460.1"/>
    <property type="molecule type" value="Genomic_DNA"/>
</dbReference>
<evidence type="ECO:0000256" key="4">
    <source>
        <dbReference type="ARBA" id="ARBA00023015"/>
    </source>
</evidence>
<name>A0A183BFR1_9TREM</name>
<dbReference type="InterPro" id="IPR050690">
    <property type="entry name" value="JHDM1_Histone_Demethylase"/>
</dbReference>
<evidence type="ECO:0000256" key="3">
    <source>
        <dbReference type="ARBA" id="ARBA00023004"/>
    </source>
</evidence>
<reference evidence="9" key="1">
    <citation type="submission" date="2016-06" db="UniProtKB">
        <authorList>
            <consortium name="WormBaseParasite"/>
        </authorList>
    </citation>
    <scope>IDENTIFICATION</scope>
</reference>
<reference evidence="7 8" key="2">
    <citation type="submission" date="2018-11" db="EMBL/GenBank/DDBJ databases">
        <authorList>
            <consortium name="Pathogen Informatics"/>
        </authorList>
    </citation>
    <scope>NUCLEOTIDE SEQUENCE [LARGE SCALE GENOMIC DNA]</scope>
    <source>
        <strain evidence="7 8">Egypt</strain>
    </source>
</reference>
<feature type="domain" description="JmjC" evidence="6">
    <location>
        <begin position="40"/>
        <end position="167"/>
    </location>
</feature>
<sequence length="272" mass="31073">MVDVIDVREQNEIQLTLKELVDHFNARPRSRLLNMLSLEFSQTRLSELVQPPHVVSELSLITNCWVPDGFDEESDDPSDASSSIPSVQKYCLLSMRGSYTDFHVDFGGSSVWYHVLWGEKIFYLLPPTPENCTAYWNCIFFPDMLEEAWKSDHNRSADRPQVFQLRQSRTLHIRHQDVLKELLTLKPNKSHGPDRLEAAILKECAHTLSPVFTALFNQCLENGIIPDCWKAASINPVPKRGTSKFRAIACTSVVLKLFEKLLLQVMSSQLNV</sequence>
<dbReference type="AlphaFoldDB" id="A0A183BFR1"/>
<keyword evidence="8" id="KW-1185">Reference proteome</keyword>
<evidence type="ECO:0000256" key="5">
    <source>
        <dbReference type="ARBA" id="ARBA00023163"/>
    </source>
</evidence>
<evidence type="ECO:0000313" key="7">
    <source>
        <dbReference type="EMBL" id="VDP95460.1"/>
    </source>
</evidence>
<dbReference type="GO" id="GO:0016491">
    <property type="term" value="F:oxidoreductase activity"/>
    <property type="evidence" value="ECO:0007669"/>
    <property type="project" value="UniProtKB-KW"/>
</dbReference>
<keyword evidence="5" id="KW-0804">Transcription</keyword>
<keyword evidence="3" id="KW-0408">Iron</keyword>
<dbReference type="GO" id="GO:0046872">
    <property type="term" value="F:metal ion binding"/>
    <property type="evidence" value="ECO:0007669"/>
    <property type="project" value="UniProtKB-KW"/>
</dbReference>
<dbReference type="SMART" id="SM00558">
    <property type="entry name" value="JmjC"/>
    <property type="match status" value="1"/>
</dbReference>
<evidence type="ECO:0000256" key="1">
    <source>
        <dbReference type="ARBA" id="ARBA00022723"/>
    </source>
</evidence>
<evidence type="ECO:0000313" key="9">
    <source>
        <dbReference type="WBParaSite" id="ECPE_0001809401-mRNA-1"/>
    </source>
</evidence>
<dbReference type="Proteomes" id="UP000272942">
    <property type="component" value="Unassembled WGS sequence"/>
</dbReference>
<protein>
    <submittedName>
        <fullName evidence="9">JmjC domain-containing protein</fullName>
    </submittedName>
</protein>
<evidence type="ECO:0000259" key="6">
    <source>
        <dbReference type="SMART" id="SM00558"/>
    </source>
</evidence>
<dbReference type="WBParaSite" id="ECPE_0001809401-mRNA-1">
    <property type="protein sequence ID" value="ECPE_0001809401-mRNA-1"/>
    <property type="gene ID" value="ECPE_0001809401"/>
</dbReference>
<evidence type="ECO:0000313" key="8">
    <source>
        <dbReference type="Proteomes" id="UP000272942"/>
    </source>
</evidence>
<dbReference type="SUPFAM" id="SSF51197">
    <property type="entry name" value="Clavaminate synthase-like"/>
    <property type="match status" value="1"/>
</dbReference>
<keyword evidence="4" id="KW-0805">Transcription regulation</keyword>
<gene>
    <name evidence="7" type="ORF">ECPE_LOCUS18046</name>
</gene>
<proteinExistence type="predicted"/>
<keyword evidence="2" id="KW-0560">Oxidoreductase</keyword>
<dbReference type="InterPro" id="IPR003347">
    <property type="entry name" value="JmjC_dom"/>
</dbReference>
<dbReference type="PANTHER" id="PTHR23123">
    <property type="entry name" value="PHD/F-BOX CONTAINING PROTEIN"/>
    <property type="match status" value="1"/>
</dbReference>
<keyword evidence="1" id="KW-0479">Metal-binding</keyword>